<sequence length="267" mass="30529">MDEFAIAITKPYLEILPYPTSETTPWQSKFGGFPYFPKQTPYPTAPDGTPLSLLAQINFAETPSLEDLPENGILQFYIEATSRTAFGLEKNPQLEQSTFRVLYFPEPDMNIDNLLDNFDFLPTPVGLPLSGCLALNFAVNSSPIGGLDYRFKSLMKSYFPIFQQSELSEQMENSLEELADDFLEEYEEKYWQSVKGHRIDGYPKFVQNDDREYFLDGEAYDFLLLQMDTDESNSIKWGDGGVGNFFIQHTALKRLDFSKVLYTYGSC</sequence>
<dbReference type="SUPFAM" id="SSF103032">
    <property type="entry name" value="Hypothetical protein YwqG"/>
    <property type="match status" value="1"/>
</dbReference>
<dbReference type="Pfam" id="PF09234">
    <property type="entry name" value="DUF1963"/>
    <property type="match status" value="1"/>
</dbReference>
<reference evidence="1" key="1">
    <citation type="journal article" date="2015" name="Genome Announc.">
        <title>Draft Genome Sequence of Tolypothrix boutellei Strain VB521301.</title>
        <authorList>
            <person name="Chandrababunaidu M.M."/>
            <person name="Singh D."/>
            <person name="Sen D."/>
            <person name="Bhan S."/>
            <person name="Das S."/>
            <person name="Gupta A."/>
            <person name="Adhikary S.P."/>
            <person name="Tripathy S."/>
        </authorList>
    </citation>
    <scope>NUCLEOTIDE SEQUENCE</scope>
    <source>
        <strain evidence="1">VB521301</strain>
    </source>
</reference>
<protein>
    <recommendedName>
        <fullName evidence="2">DUF1963 domain-containing protein</fullName>
    </recommendedName>
</protein>
<dbReference type="Gene3D" id="2.30.320.10">
    <property type="entry name" value="YwqG-like"/>
    <property type="match status" value="1"/>
</dbReference>
<evidence type="ECO:0000313" key="1">
    <source>
        <dbReference type="EMBL" id="KIE11499.1"/>
    </source>
</evidence>
<dbReference type="AlphaFoldDB" id="A0A0C1R1M6"/>
<comment type="caution">
    <text evidence="1">The sequence shown here is derived from an EMBL/GenBank/DDBJ whole genome shotgun (WGS) entry which is preliminary data.</text>
</comment>
<dbReference type="STRING" id="1479485.DA73_0218460"/>
<evidence type="ECO:0008006" key="2">
    <source>
        <dbReference type="Google" id="ProtNLM"/>
    </source>
</evidence>
<dbReference type="InterPro" id="IPR015315">
    <property type="entry name" value="DUF1963"/>
</dbReference>
<name>A0A0C1R1M6_9CYAN</name>
<dbReference type="PANTHER" id="PTHR36436">
    <property type="entry name" value="SLL5081 PROTEIN"/>
    <property type="match status" value="1"/>
</dbReference>
<accession>A0A0C1R1M6</accession>
<dbReference type="PANTHER" id="PTHR36436:SF6">
    <property type="entry name" value="SLL5081 PROTEIN"/>
    <property type="match status" value="1"/>
</dbReference>
<dbReference type="InterPro" id="IPR035948">
    <property type="entry name" value="YwqG-like_sf"/>
</dbReference>
<gene>
    <name evidence="1" type="ORF">DA73_0218460</name>
</gene>
<proteinExistence type="predicted"/>
<dbReference type="EMBL" id="JHEG02000048">
    <property type="protein sequence ID" value="KIE11499.1"/>
    <property type="molecule type" value="Genomic_DNA"/>
</dbReference>
<organism evidence="1">
    <name type="scientific">Tolypothrix bouteillei VB521301</name>
    <dbReference type="NCBI Taxonomy" id="1479485"/>
    <lineage>
        <taxon>Bacteria</taxon>
        <taxon>Bacillati</taxon>
        <taxon>Cyanobacteriota</taxon>
        <taxon>Cyanophyceae</taxon>
        <taxon>Nostocales</taxon>
        <taxon>Tolypothrichaceae</taxon>
        <taxon>Tolypothrix</taxon>
    </lineage>
</organism>